<protein>
    <recommendedName>
        <fullName evidence="2">DUF5678 domain-containing protein</fullName>
    </recommendedName>
</protein>
<evidence type="ECO:0008006" key="2">
    <source>
        <dbReference type="Google" id="ProtNLM"/>
    </source>
</evidence>
<reference evidence="1" key="1">
    <citation type="journal article" date="2020" name="mSystems">
        <title>Genome- and Community-Level Interaction Insights into Carbon Utilization and Element Cycling Functions of Hydrothermarchaeota in Hydrothermal Sediment.</title>
        <authorList>
            <person name="Zhou Z."/>
            <person name="Liu Y."/>
            <person name="Xu W."/>
            <person name="Pan J."/>
            <person name="Luo Z.H."/>
            <person name="Li M."/>
        </authorList>
    </citation>
    <scope>NUCLEOTIDE SEQUENCE [LARGE SCALE GENOMIC DNA]</scope>
    <source>
        <strain evidence="1">SpSt-116</strain>
    </source>
</reference>
<organism evidence="1">
    <name type="scientific">Thermofilum adornatum</name>
    <dbReference type="NCBI Taxonomy" id="1365176"/>
    <lineage>
        <taxon>Archaea</taxon>
        <taxon>Thermoproteota</taxon>
        <taxon>Thermoprotei</taxon>
        <taxon>Thermofilales</taxon>
        <taxon>Thermofilaceae</taxon>
        <taxon>Thermofilum</taxon>
    </lineage>
</organism>
<name>A0A7C1GAX4_9CREN</name>
<accession>A0A7C1GAX4</accession>
<comment type="caution">
    <text evidence="1">The sequence shown here is derived from an EMBL/GenBank/DDBJ whole genome shotgun (WGS) entry which is preliminary data.</text>
</comment>
<proteinExistence type="predicted"/>
<dbReference type="EMBL" id="DSAY01000057">
    <property type="protein sequence ID" value="HDP14746.1"/>
    <property type="molecule type" value="Genomic_DNA"/>
</dbReference>
<evidence type="ECO:0000313" key="1">
    <source>
        <dbReference type="EMBL" id="HDP14746.1"/>
    </source>
</evidence>
<sequence>MTLVIKGIDEKKLREFKAEAIRRGLKLSQAFEEAIGLWLNKREILGEADANNIAYEREKHRLKEYHGKYAVFAHGELIGVYDTLEGVTEALKKLSPRPKHAIVVRIGVDDISRGEMEWWGGSISQ</sequence>
<dbReference type="AlphaFoldDB" id="A0A7C1GAX4"/>
<gene>
    <name evidence="1" type="ORF">ENN26_03075</name>
</gene>